<dbReference type="InParanoid" id="A0A1Y1UJR6"/>
<sequence>MMEAAEIVSNEAGPSNAADRSTQHGSKAKRRKLAPPGLPRTQPFLGPDGTFVVGGSTGPTAPLKPLQGVKVRRTDSTRPGYGRQVVFVTRKVSLGALMGRCRGLLVDEEYKCITLHAMSAAIPHALILLHSLLDLLPFSQRALWYEIRTGSTECVDEVEEEMTIGAIEAAPSTLEKRVKSTIQIDLHVGSRPTPPSSDPASKKRTGRNRPGKQARQSLRKGTRSEQDEEALVNSRAIHDQDMSEEEEEEEVEHK</sequence>
<evidence type="ECO:0000313" key="6">
    <source>
        <dbReference type="Proteomes" id="UP000193218"/>
    </source>
</evidence>
<keyword evidence="6" id="KW-1185">Reference proteome</keyword>
<dbReference type="InterPro" id="IPR036882">
    <property type="entry name" value="Alba-like_dom_sf"/>
</dbReference>
<feature type="region of interest" description="Disordered" evidence="4">
    <location>
        <begin position="184"/>
        <end position="254"/>
    </location>
</feature>
<dbReference type="PANTHER" id="PTHR15314">
    <property type="entry name" value="RIBONUCLEASE P PROTEIN SUBUNIT P20"/>
    <property type="match status" value="1"/>
</dbReference>
<comment type="subcellular location">
    <subcellularLocation>
        <location evidence="1">Nucleus</location>
        <location evidence="1">Nucleolus</location>
    </subcellularLocation>
</comment>
<protein>
    <submittedName>
        <fullName evidence="5">Uncharacterized protein</fullName>
    </submittedName>
</protein>
<dbReference type="STRING" id="4999.A0A1Y1UJR6"/>
<gene>
    <name evidence="5" type="ORF">BD324DRAFT_347728</name>
</gene>
<dbReference type="AlphaFoldDB" id="A0A1Y1UJR6"/>
<accession>A0A1Y1UJR6</accession>
<evidence type="ECO:0000313" key="5">
    <source>
        <dbReference type="EMBL" id="ORX38293.1"/>
    </source>
</evidence>
<comment type="caution">
    <text evidence="5">The sequence shown here is derived from an EMBL/GenBank/DDBJ whole genome shotgun (WGS) entry which is preliminary data.</text>
</comment>
<dbReference type="GeneID" id="33554352"/>
<feature type="compositionally biased region" description="Basic residues" evidence="4">
    <location>
        <begin position="202"/>
        <end position="221"/>
    </location>
</feature>
<dbReference type="Gene3D" id="3.30.110.20">
    <property type="entry name" value="Alba-like domain"/>
    <property type="match status" value="1"/>
</dbReference>
<dbReference type="GO" id="GO:0003676">
    <property type="term" value="F:nucleic acid binding"/>
    <property type="evidence" value="ECO:0007669"/>
    <property type="project" value="InterPro"/>
</dbReference>
<feature type="compositionally biased region" description="Acidic residues" evidence="4">
    <location>
        <begin position="242"/>
        <end position="254"/>
    </location>
</feature>
<evidence type="ECO:0000256" key="2">
    <source>
        <dbReference type="ARBA" id="ARBA00022694"/>
    </source>
</evidence>
<dbReference type="Proteomes" id="UP000193218">
    <property type="component" value="Unassembled WGS sequence"/>
</dbReference>
<dbReference type="GO" id="GO:0000172">
    <property type="term" value="C:ribonuclease MRP complex"/>
    <property type="evidence" value="ECO:0007669"/>
    <property type="project" value="InterPro"/>
</dbReference>
<dbReference type="InterPro" id="IPR014612">
    <property type="entry name" value="Pop7/Rpp20"/>
</dbReference>
<dbReference type="EMBL" id="NBSH01000004">
    <property type="protein sequence ID" value="ORX38293.1"/>
    <property type="molecule type" value="Genomic_DNA"/>
</dbReference>
<reference evidence="5 6" key="1">
    <citation type="submission" date="2017-03" db="EMBL/GenBank/DDBJ databases">
        <title>Widespread Adenine N6-methylation of Active Genes in Fungi.</title>
        <authorList>
            <consortium name="DOE Joint Genome Institute"/>
            <person name="Mondo S.J."/>
            <person name="Dannebaum R.O."/>
            <person name="Kuo R.C."/>
            <person name="Louie K.B."/>
            <person name="Bewick A.J."/>
            <person name="Labutti K."/>
            <person name="Haridas S."/>
            <person name="Kuo A."/>
            <person name="Salamov A."/>
            <person name="Ahrendt S.R."/>
            <person name="Lau R."/>
            <person name="Bowen B.P."/>
            <person name="Lipzen A."/>
            <person name="Sullivan W."/>
            <person name="Andreopoulos W.B."/>
            <person name="Clum A."/>
            <person name="Lindquist E."/>
            <person name="Daum C."/>
            <person name="Northen T.R."/>
            <person name="Ramamoorthy G."/>
            <person name="Schmitz R.J."/>
            <person name="Gryganskyi A."/>
            <person name="Culley D."/>
            <person name="Magnuson J."/>
            <person name="James T.Y."/>
            <person name="O'Malley M.A."/>
            <person name="Stajich J.E."/>
            <person name="Spatafora J.W."/>
            <person name="Visel A."/>
            <person name="Grigoriev I.V."/>
        </authorList>
    </citation>
    <scope>NUCLEOTIDE SEQUENCE [LARGE SCALE GENOMIC DNA]</scope>
    <source>
        <strain evidence="5 6">NRRL Y-17943</strain>
    </source>
</reference>
<dbReference type="OrthoDB" id="416729at2759"/>
<organism evidence="5 6">
    <name type="scientific">Kockovaella imperatae</name>
    <dbReference type="NCBI Taxonomy" id="4999"/>
    <lineage>
        <taxon>Eukaryota</taxon>
        <taxon>Fungi</taxon>
        <taxon>Dikarya</taxon>
        <taxon>Basidiomycota</taxon>
        <taxon>Agaricomycotina</taxon>
        <taxon>Tremellomycetes</taxon>
        <taxon>Tremellales</taxon>
        <taxon>Cuniculitremaceae</taxon>
        <taxon>Kockovaella</taxon>
    </lineage>
</organism>
<dbReference type="RefSeq" id="XP_021872215.1">
    <property type="nucleotide sequence ID" value="XM_022012544.1"/>
</dbReference>
<evidence type="ECO:0000256" key="3">
    <source>
        <dbReference type="ARBA" id="ARBA00023242"/>
    </source>
</evidence>
<dbReference type="GO" id="GO:0001682">
    <property type="term" value="P:tRNA 5'-leader removal"/>
    <property type="evidence" value="ECO:0007669"/>
    <property type="project" value="InterPro"/>
</dbReference>
<proteinExistence type="predicted"/>
<dbReference type="PANTHER" id="PTHR15314:SF1">
    <property type="entry name" value="RIBONUCLEASE P PROTEIN SUBUNIT P20"/>
    <property type="match status" value="1"/>
</dbReference>
<keyword evidence="3" id="KW-0539">Nucleus</keyword>
<dbReference type="GO" id="GO:0005655">
    <property type="term" value="C:nucleolar ribonuclease P complex"/>
    <property type="evidence" value="ECO:0007669"/>
    <property type="project" value="InterPro"/>
</dbReference>
<name>A0A1Y1UJR6_9TREE</name>
<feature type="region of interest" description="Disordered" evidence="4">
    <location>
        <begin position="1"/>
        <end position="46"/>
    </location>
</feature>
<evidence type="ECO:0000256" key="4">
    <source>
        <dbReference type="SAM" id="MobiDB-lite"/>
    </source>
</evidence>
<keyword evidence="2" id="KW-0819">tRNA processing</keyword>
<evidence type="ECO:0000256" key="1">
    <source>
        <dbReference type="ARBA" id="ARBA00004604"/>
    </source>
</evidence>
<dbReference type="Pfam" id="PF12328">
    <property type="entry name" value="Rpp20"/>
    <property type="match status" value="1"/>
</dbReference>